<dbReference type="SUPFAM" id="SSF49599">
    <property type="entry name" value="TRAF domain-like"/>
    <property type="match status" value="1"/>
</dbReference>
<comment type="function">
    <text evidence="4">E3 ubiquitin-protein ligase that mediates ubiquitination and subsequent proteasomal degradation of target proteins. E3 ubiquitin ligases accept ubiquitin from an E2 ubiquitin-conjugating enzyme in the form of a thioester and then directly transfers the ubiquitin to targeted substrates. It probably triggers the ubiquitin-mediated degradation of different substrates.</text>
</comment>
<dbReference type="InterPro" id="IPR013010">
    <property type="entry name" value="Znf_SIAH"/>
</dbReference>
<reference evidence="8" key="2">
    <citation type="submission" date="2025-08" db="UniProtKB">
        <authorList>
            <consortium name="RefSeq"/>
        </authorList>
    </citation>
    <scope>IDENTIFICATION</scope>
    <source>
        <tissue evidence="8">Leaf</tissue>
    </source>
</reference>
<dbReference type="Gene3D" id="3.30.40.10">
    <property type="entry name" value="Zinc/RING finger domain, C3HC4 (zinc finger)"/>
    <property type="match status" value="1"/>
</dbReference>
<evidence type="ECO:0000313" key="7">
    <source>
        <dbReference type="Proteomes" id="UP000694864"/>
    </source>
</evidence>
<evidence type="ECO:0000256" key="2">
    <source>
        <dbReference type="ARBA" id="ARBA00022771"/>
    </source>
</evidence>
<sequence>MSESFEISCCDEVMSPIFQCVCGHITCSLCCTTKLRNKCSNCNLPIGRNRSGNVERIMEGNSFLCQNTQHGCTMKFNDYKELSVHEKECCFALCYCPAPYCYYRGVYNDLNSHYSDYHRHDEPKQFWCTNSICAWRYFAVIQRHIDGPLVAVIYFKAKEGLYLTVNCIAPSAPGVGELTYEISCSMEGNTMTFGSSEMNRVQKLSFKTPEKDFMLVPNFLWVECPTSNMVIRIREKDEEDVDDEVIITYKP</sequence>
<evidence type="ECO:0000256" key="4">
    <source>
        <dbReference type="ARBA" id="ARBA00024004"/>
    </source>
</evidence>
<organism evidence="7 8">
    <name type="scientific">Camelina sativa</name>
    <name type="common">False flax</name>
    <name type="synonym">Myagrum sativum</name>
    <dbReference type="NCBI Taxonomy" id="90675"/>
    <lineage>
        <taxon>Eukaryota</taxon>
        <taxon>Viridiplantae</taxon>
        <taxon>Streptophyta</taxon>
        <taxon>Embryophyta</taxon>
        <taxon>Tracheophyta</taxon>
        <taxon>Spermatophyta</taxon>
        <taxon>Magnoliopsida</taxon>
        <taxon>eudicotyledons</taxon>
        <taxon>Gunneridae</taxon>
        <taxon>Pentapetalae</taxon>
        <taxon>rosids</taxon>
        <taxon>malvids</taxon>
        <taxon>Brassicales</taxon>
        <taxon>Brassicaceae</taxon>
        <taxon>Camelineae</taxon>
        <taxon>Camelina</taxon>
    </lineage>
</organism>
<evidence type="ECO:0000313" key="8">
    <source>
        <dbReference type="RefSeq" id="XP_010511493.1"/>
    </source>
</evidence>
<evidence type="ECO:0000256" key="5">
    <source>
        <dbReference type="PROSITE-ProRule" id="PRU00455"/>
    </source>
</evidence>
<proteinExistence type="predicted"/>
<accession>A0ABM0Z7G7</accession>
<reference evidence="7" key="1">
    <citation type="journal article" date="2014" name="Nat. Commun.">
        <title>The emerging biofuel crop Camelina sativa retains a highly undifferentiated hexaploid genome structure.</title>
        <authorList>
            <person name="Kagale S."/>
            <person name="Koh C."/>
            <person name="Nixon J."/>
            <person name="Bollina V."/>
            <person name="Clarke W.E."/>
            <person name="Tuteja R."/>
            <person name="Spillane C."/>
            <person name="Robinson S.J."/>
            <person name="Links M.G."/>
            <person name="Clarke C."/>
            <person name="Higgins E.E."/>
            <person name="Huebert T."/>
            <person name="Sharpe A.G."/>
            <person name="Parkin I.A."/>
        </authorList>
    </citation>
    <scope>NUCLEOTIDE SEQUENCE [LARGE SCALE GENOMIC DNA]</scope>
    <source>
        <strain evidence="7">cv. DH55</strain>
    </source>
</reference>
<name>A0ABM0Z7G7_CAMSA</name>
<keyword evidence="2 5" id="KW-0863">Zinc-finger</keyword>
<dbReference type="RefSeq" id="XP_010511493.1">
    <property type="nucleotide sequence ID" value="XM_010513191.2"/>
</dbReference>
<dbReference type="InterPro" id="IPR044286">
    <property type="entry name" value="SINL_plant"/>
</dbReference>
<dbReference type="GeneID" id="104787583"/>
<dbReference type="PANTHER" id="PTHR46632">
    <property type="entry name" value="E3 UBIQUITIN-PROTEIN LIGASE SINA-LIKE 4"/>
    <property type="match status" value="1"/>
</dbReference>
<evidence type="ECO:0000256" key="1">
    <source>
        <dbReference type="ARBA" id="ARBA00022723"/>
    </source>
</evidence>
<gene>
    <name evidence="8" type="primary">LOC104787583</name>
</gene>
<evidence type="ECO:0000256" key="3">
    <source>
        <dbReference type="ARBA" id="ARBA00022833"/>
    </source>
</evidence>
<keyword evidence="7" id="KW-1185">Reference proteome</keyword>
<keyword evidence="1" id="KW-0479">Metal-binding</keyword>
<dbReference type="PROSITE" id="PS51081">
    <property type="entry name" value="ZF_SIAH"/>
    <property type="match status" value="1"/>
</dbReference>
<dbReference type="PANTHER" id="PTHR46632:SF11">
    <property type="entry name" value="E3 UBIQUITIN-PROTEIN LIGASE SINA-LIKE 1-RELATED"/>
    <property type="match status" value="1"/>
</dbReference>
<evidence type="ECO:0000259" key="6">
    <source>
        <dbReference type="PROSITE" id="PS51081"/>
    </source>
</evidence>
<feature type="domain" description="SIAH-type" evidence="6">
    <location>
        <begin position="60"/>
        <end position="119"/>
    </location>
</feature>
<keyword evidence="3" id="KW-0862">Zinc</keyword>
<dbReference type="Proteomes" id="UP000694864">
    <property type="component" value="Chromosome 5"/>
</dbReference>
<protein>
    <submittedName>
        <fullName evidence="8">E3 ubiquitin-protein ligase SINA-like 2</fullName>
    </submittedName>
</protein>
<dbReference type="InterPro" id="IPR013083">
    <property type="entry name" value="Znf_RING/FYVE/PHD"/>
</dbReference>